<gene>
    <name evidence="1" type="ORF">DWG20_05895</name>
</gene>
<name>A0A345Y502_9NEIS</name>
<dbReference type="AlphaFoldDB" id="A0A345Y502"/>
<evidence type="ECO:0000313" key="1">
    <source>
        <dbReference type="EMBL" id="AXK39004.1"/>
    </source>
</evidence>
<proteinExistence type="predicted"/>
<accession>A0A345Y502</accession>
<dbReference type="OrthoDB" id="9131610at2"/>
<reference evidence="1 2" key="1">
    <citation type="submission" date="2018-07" db="EMBL/GenBank/DDBJ databases">
        <title>Crenobacter cavernae sp. nov., isolated from a karst cave.</title>
        <authorList>
            <person name="Zhu H."/>
        </authorList>
    </citation>
    <scope>NUCLEOTIDE SEQUENCE [LARGE SCALE GENOMIC DNA]</scope>
    <source>
        <strain evidence="1 2">K1W11S-77</strain>
    </source>
</reference>
<evidence type="ECO:0000313" key="2">
    <source>
        <dbReference type="Proteomes" id="UP000254537"/>
    </source>
</evidence>
<dbReference type="RefSeq" id="WP_115432939.1">
    <property type="nucleotide sequence ID" value="NZ_CP031337.1"/>
</dbReference>
<dbReference type="KEGG" id="ccah:DWG20_05895"/>
<organism evidence="1 2">
    <name type="scientific">Crenobacter cavernae</name>
    <dbReference type="NCBI Taxonomy" id="2290923"/>
    <lineage>
        <taxon>Bacteria</taxon>
        <taxon>Pseudomonadati</taxon>
        <taxon>Pseudomonadota</taxon>
        <taxon>Betaproteobacteria</taxon>
        <taxon>Neisseriales</taxon>
        <taxon>Neisseriaceae</taxon>
        <taxon>Crenobacter</taxon>
    </lineage>
</organism>
<sequence>MTRNDRLSRLLPQRFANGTQIRRFAKPCPRCSQTVEARDMEGKMLMLDQKLFLAAHAACPHCGHRFGVACAITADKRVHRVRLPMWLYKLWMKSNARRGVTLVPPEPEWQTGEEPAAPVVASIADAELSFADAIVGRFQGEAIPEACEWQGQRYSFERVAQPGLPLQCADNEILVRSHFVYALSAEPA</sequence>
<protein>
    <submittedName>
        <fullName evidence="1">Uncharacterized protein</fullName>
    </submittedName>
</protein>
<dbReference type="EMBL" id="CP031337">
    <property type="protein sequence ID" value="AXK39004.1"/>
    <property type="molecule type" value="Genomic_DNA"/>
</dbReference>
<dbReference type="Proteomes" id="UP000254537">
    <property type="component" value="Chromosome"/>
</dbReference>